<dbReference type="InterPro" id="IPR032640">
    <property type="entry name" value="AMPK1_CBM"/>
</dbReference>
<dbReference type="Proteomes" id="UP001236507">
    <property type="component" value="Unassembled WGS sequence"/>
</dbReference>
<dbReference type="EMBL" id="JASHIF010000020">
    <property type="protein sequence ID" value="MDI9861528.1"/>
    <property type="molecule type" value="Genomic_DNA"/>
</dbReference>
<accession>A0ABT6YD64</accession>
<dbReference type="InterPro" id="IPR014756">
    <property type="entry name" value="Ig_E-set"/>
</dbReference>
<protein>
    <submittedName>
        <fullName evidence="2">Isoamylase early set domain-containing protein</fullName>
    </submittedName>
</protein>
<dbReference type="CDD" id="cd07184">
    <property type="entry name" value="E_set_Isoamylase_like_N"/>
    <property type="match status" value="1"/>
</dbReference>
<dbReference type="SUPFAM" id="SSF81296">
    <property type="entry name" value="E set domains"/>
    <property type="match status" value="1"/>
</dbReference>
<dbReference type="Pfam" id="PF16561">
    <property type="entry name" value="AMPK1_CBM"/>
    <property type="match status" value="1"/>
</dbReference>
<keyword evidence="3" id="KW-1185">Reference proteome</keyword>
<feature type="domain" description="CBM20" evidence="1">
    <location>
        <begin position="8"/>
        <end position="102"/>
    </location>
</feature>
<dbReference type="RefSeq" id="WP_283345920.1">
    <property type="nucleotide sequence ID" value="NZ_JASHIF010000020.1"/>
</dbReference>
<dbReference type="Gene3D" id="2.60.40.10">
    <property type="entry name" value="Immunoglobulins"/>
    <property type="match status" value="1"/>
</dbReference>
<reference evidence="2 3" key="1">
    <citation type="submission" date="2023-05" db="EMBL/GenBank/DDBJ databases">
        <title>Novel species of genus Flectobacillus isolated from stream in China.</title>
        <authorList>
            <person name="Lu H."/>
        </authorList>
    </citation>
    <scope>NUCLEOTIDE SEQUENCE [LARGE SCALE GENOMIC DNA]</scope>
    <source>
        <strain evidence="2 3">KCTC 42575</strain>
    </source>
</reference>
<sequence length="102" mass="11165">MAITKQYLKSKPVCKVTFAVPADVTNGAKAVNVVGEFNNWDASATALKKQKDGTFKGTLELEAGKEFQFRYLFDSAIWANETEADKFVPNGITSDENSVVVL</sequence>
<gene>
    <name evidence="2" type="ORF">QM524_20075</name>
</gene>
<name>A0ABT6YD64_9BACT</name>
<evidence type="ECO:0000313" key="2">
    <source>
        <dbReference type="EMBL" id="MDI9861528.1"/>
    </source>
</evidence>
<evidence type="ECO:0000313" key="3">
    <source>
        <dbReference type="Proteomes" id="UP001236507"/>
    </source>
</evidence>
<dbReference type="PROSITE" id="PS51166">
    <property type="entry name" value="CBM20"/>
    <property type="match status" value="1"/>
</dbReference>
<comment type="caution">
    <text evidence="2">The sequence shown here is derived from an EMBL/GenBank/DDBJ whole genome shotgun (WGS) entry which is preliminary data.</text>
</comment>
<dbReference type="InterPro" id="IPR013783">
    <property type="entry name" value="Ig-like_fold"/>
</dbReference>
<organism evidence="2 3">
    <name type="scientific">Flectobacillus roseus</name>
    <dbReference type="NCBI Taxonomy" id="502259"/>
    <lineage>
        <taxon>Bacteria</taxon>
        <taxon>Pseudomonadati</taxon>
        <taxon>Bacteroidota</taxon>
        <taxon>Cytophagia</taxon>
        <taxon>Cytophagales</taxon>
        <taxon>Flectobacillaceae</taxon>
        <taxon>Flectobacillus</taxon>
    </lineage>
</organism>
<proteinExistence type="predicted"/>
<dbReference type="InterPro" id="IPR002044">
    <property type="entry name" value="CBM20"/>
</dbReference>
<evidence type="ECO:0000259" key="1">
    <source>
        <dbReference type="PROSITE" id="PS51166"/>
    </source>
</evidence>